<dbReference type="Proteomes" id="UP001165269">
    <property type="component" value="Unassembled WGS sequence"/>
</dbReference>
<organism evidence="1 2">
    <name type="scientific">Streptomyces cylindrosporus</name>
    <dbReference type="NCBI Taxonomy" id="2927583"/>
    <lineage>
        <taxon>Bacteria</taxon>
        <taxon>Bacillati</taxon>
        <taxon>Actinomycetota</taxon>
        <taxon>Actinomycetes</taxon>
        <taxon>Kitasatosporales</taxon>
        <taxon>Streptomycetaceae</taxon>
        <taxon>Streptomyces</taxon>
    </lineage>
</organism>
<dbReference type="EMBL" id="JALDAY010000004">
    <property type="protein sequence ID" value="MCI3272159.1"/>
    <property type="molecule type" value="Genomic_DNA"/>
</dbReference>
<name>A0ABS9Y576_9ACTN</name>
<gene>
    <name evidence="1" type="ORF">MQP27_13660</name>
</gene>
<sequence>MSPEPPPVQELGKAQYDGWACCWCGKSLLDCGGTSAGISRGSVGAVVLDIEVFACPSCAVAPETPRKDH</sequence>
<keyword evidence="2" id="KW-1185">Reference proteome</keyword>
<dbReference type="RefSeq" id="WP_242765327.1">
    <property type="nucleotide sequence ID" value="NZ_JALDAY010000004.1"/>
</dbReference>
<evidence type="ECO:0000313" key="1">
    <source>
        <dbReference type="EMBL" id="MCI3272159.1"/>
    </source>
</evidence>
<accession>A0ABS9Y576</accession>
<evidence type="ECO:0000313" key="2">
    <source>
        <dbReference type="Proteomes" id="UP001165269"/>
    </source>
</evidence>
<protein>
    <submittedName>
        <fullName evidence="1">Uncharacterized protein</fullName>
    </submittedName>
</protein>
<reference evidence="1" key="1">
    <citation type="submission" date="2022-03" db="EMBL/GenBank/DDBJ databases">
        <title>Streptomyces 7R015 and 7R016 isolated from Barleria lupulina in Thailand.</title>
        <authorList>
            <person name="Kanchanasin P."/>
            <person name="Phongsopitanun W."/>
            <person name="Tanasupawat S."/>
        </authorList>
    </citation>
    <scope>NUCLEOTIDE SEQUENCE</scope>
    <source>
        <strain evidence="1">7R015</strain>
    </source>
</reference>
<comment type="caution">
    <text evidence="1">The sequence shown here is derived from an EMBL/GenBank/DDBJ whole genome shotgun (WGS) entry which is preliminary data.</text>
</comment>
<proteinExistence type="predicted"/>